<keyword evidence="6" id="KW-1185">Reference proteome</keyword>
<organism evidence="5 6">
    <name type="scientific">Entotheonella factor</name>
    <dbReference type="NCBI Taxonomy" id="1429438"/>
    <lineage>
        <taxon>Bacteria</taxon>
        <taxon>Pseudomonadati</taxon>
        <taxon>Nitrospinota/Tectimicrobiota group</taxon>
        <taxon>Candidatus Tectimicrobiota</taxon>
        <taxon>Candidatus Entotheonellia</taxon>
        <taxon>Candidatus Entotheonellales</taxon>
        <taxon>Candidatus Entotheonellaceae</taxon>
        <taxon>Candidatus Entotheonella</taxon>
    </lineage>
</organism>
<evidence type="ECO:0000313" key="6">
    <source>
        <dbReference type="Proteomes" id="UP000019141"/>
    </source>
</evidence>
<protein>
    <submittedName>
        <fullName evidence="5">Aminotransferase class I/II</fullName>
    </submittedName>
</protein>
<accession>W4LZ36</accession>
<dbReference type="HOGENOM" id="CLU_735059_0_0_7"/>
<dbReference type="Gene3D" id="3.40.640.10">
    <property type="entry name" value="Type I PLP-dependent aspartate aminotransferase-like (Major domain)"/>
    <property type="match status" value="1"/>
</dbReference>
<evidence type="ECO:0000256" key="2">
    <source>
        <dbReference type="ARBA" id="ARBA00022679"/>
    </source>
</evidence>
<keyword evidence="3" id="KW-0663">Pyridoxal phosphate</keyword>
<dbReference type="InterPro" id="IPR050087">
    <property type="entry name" value="AON_synthase_class-II"/>
</dbReference>
<dbReference type="InterPro" id="IPR015422">
    <property type="entry name" value="PyrdxlP-dep_Trfase_small"/>
</dbReference>
<evidence type="ECO:0000256" key="3">
    <source>
        <dbReference type="ARBA" id="ARBA00022898"/>
    </source>
</evidence>
<feature type="domain" description="Aminotransferase class I/classII large" evidence="4">
    <location>
        <begin position="75"/>
        <end position="309"/>
    </location>
</feature>
<dbReference type="GO" id="GO:0008710">
    <property type="term" value="F:8-amino-7-oxononanoate synthase activity"/>
    <property type="evidence" value="ECO:0007669"/>
    <property type="project" value="TreeGrafter"/>
</dbReference>
<sequence length="376" mass="40879">MLDFTSALYLGLHHPSTSLRPWTQLTSGKPAALEALGEERCIAQSLAILVGCERAVLGPSTLHLFWDLFGVLAKHEIAVYLDAGAYPIARWGVERASAHGVPVHRFAHHDAAALARQLHRDGSHRSKPVVVADGFCPGCGRSAPIARYLDCIRSRGGYLVLDDTQALGVLGRSRDLQARYGQGGGGSLRWHQVHGPNVIVVSSLAKGFGVPVAVLAGSHPLVKHFKSKSETRVHTSPPSSAVLHAAERALAINQERGDVLRSRLERLVRQFRKRLAACGLSTTGGLFPVQTLSPMPDSDARLVHQRLLDLRVRAVLHRPRCKRGAAISFLITALHRFADIERAARVIAEAVRHVRIQSGKILENNHEYSGIGFGIV</sequence>
<keyword evidence="2" id="KW-0808">Transferase</keyword>
<dbReference type="Pfam" id="PF00155">
    <property type="entry name" value="Aminotran_1_2"/>
    <property type="match status" value="1"/>
</dbReference>
<dbReference type="PATRIC" id="fig|1429438.4.peg.732"/>
<dbReference type="SUPFAM" id="SSF53383">
    <property type="entry name" value="PLP-dependent transferases"/>
    <property type="match status" value="1"/>
</dbReference>
<dbReference type="PANTHER" id="PTHR13693">
    <property type="entry name" value="CLASS II AMINOTRANSFERASE/8-AMINO-7-OXONONANOATE SYNTHASE"/>
    <property type="match status" value="1"/>
</dbReference>
<evidence type="ECO:0000259" key="4">
    <source>
        <dbReference type="Pfam" id="PF00155"/>
    </source>
</evidence>
<gene>
    <name evidence="5" type="ORF">ETSY1_02835</name>
</gene>
<dbReference type="GO" id="GO:0009102">
    <property type="term" value="P:biotin biosynthetic process"/>
    <property type="evidence" value="ECO:0007669"/>
    <property type="project" value="TreeGrafter"/>
</dbReference>
<dbReference type="GO" id="GO:0030170">
    <property type="term" value="F:pyridoxal phosphate binding"/>
    <property type="evidence" value="ECO:0007669"/>
    <property type="project" value="InterPro"/>
</dbReference>
<dbReference type="InterPro" id="IPR004839">
    <property type="entry name" value="Aminotransferase_I/II_large"/>
</dbReference>
<dbReference type="InterPro" id="IPR015421">
    <property type="entry name" value="PyrdxlP-dep_Trfase_major"/>
</dbReference>
<dbReference type="PANTHER" id="PTHR13693:SF100">
    <property type="entry name" value="8-AMINO-7-OXONONANOATE SYNTHASE"/>
    <property type="match status" value="1"/>
</dbReference>
<dbReference type="EMBL" id="AZHW01000120">
    <property type="protein sequence ID" value="ETX02642.1"/>
    <property type="molecule type" value="Genomic_DNA"/>
</dbReference>
<proteinExistence type="predicted"/>
<evidence type="ECO:0000256" key="1">
    <source>
        <dbReference type="ARBA" id="ARBA00001933"/>
    </source>
</evidence>
<evidence type="ECO:0000313" key="5">
    <source>
        <dbReference type="EMBL" id="ETX02642.1"/>
    </source>
</evidence>
<dbReference type="Proteomes" id="UP000019141">
    <property type="component" value="Unassembled WGS sequence"/>
</dbReference>
<dbReference type="GO" id="GO:0008483">
    <property type="term" value="F:transaminase activity"/>
    <property type="evidence" value="ECO:0007669"/>
    <property type="project" value="UniProtKB-KW"/>
</dbReference>
<comment type="caution">
    <text evidence="5">The sequence shown here is derived from an EMBL/GenBank/DDBJ whole genome shotgun (WGS) entry which is preliminary data.</text>
</comment>
<dbReference type="Gene3D" id="3.90.1150.10">
    <property type="entry name" value="Aspartate Aminotransferase, domain 1"/>
    <property type="match status" value="1"/>
</dbReference>
<keyword evidence="5" id="KW-0032">Aminotransferase</keyword>
<dbReference type="AlphaFoldDB" id="W4LZ36"/>
<comment type="cofactor">
    <cofactor evidence="1">
        <name>pyridoxal 5'-phosphate</name>
        <dbReference type="ChEBI" id="CHEBI:597326"/>
    </cofactor>
</comment>
<reference evidence="5 6" key="1">
    <citation type="journal article" date="2014" name="Nature">
        <title>An environmental bacterial taxon with a large and distinct metabolic repertoire.</title>
        <authorList>
            <person name="Wilson M.C."/>
            <person name="Mori T."/>
            <person name="Ruckert C."/>
            <person name="Uria A.R."/>
            <person name="Helf M.J."/>
            <person name="Takada K."/>
            <person name="Gernert C."/>
            <person name="Steffens U.A."/>
            <person name="Heycke N."/>
            <person name="Schmitt S."/>
            <person name="Rinke C."/>
            <person name="Helfrich E.J."/>
            <person name="Brachmann A.O."/>
            <person name="Gurgui C."/>
            <person name="Wakimoto T."/>
            <person name="Kracht M."/>
            <person name="Crusemann M."/>
            <person name="Hentschel U."/>
            <person name="Abe I."/>
            <person name="Matsunaga S."/>
            <person name="Kalinowski J."/>
            <person name="Takeyama H."/>
            <person name="Piel J."/>
        </authorList>
    </citation>
    <scope>NUCLEOTIDE SEQUENCE [LARGE SCALE GENOMIC DNA]</scope>
    <source>
        <strain evidence="6">TSY1</strain>
    </source>
</reference>
<dbReference type="InterPro" id="IPR015424">
    <property type="entry name" value="PyrdxlP-dep_Trfase"/>
</dbReference>
<name>W4LZ36_ENTF1</name>